<gene>
    <name evidence="1" type="ORF">US42_C0013G0015</name>
</gene>
<accession>A0A0G0JGG0</accession>
<dbReference type="AlphaFoldDB" id="A0A0G0JGG0"/>
<dbReference type="EMBL" id="LBSX01000013">
    <property type="protein sequence ID" value="KKQ27206.1"/>
    <property type="molecule type" value="Genomic_DNA"/>
</dbReference>
<organism evidence="1 2">
    <name type="scientific">Candidatus Magasanikbacteria bacterium GW2011_GWC2_37_14</name>
    <dbReference type="NCBI Taxonomy" id="1619046"/>
    <lineage>
        <taxon>Bacteria</taxon>
        <taxon>Candidatus Magasanikiibacteriota</taxon>
    </lineage>
</organism>
<dbReference type="Gene3D" id="3.40.50.150">
    <property type="entry name" value="Vaccinia Virus protein VP39"/>
    <property type="match status" value="1"/>
</dbReference>
<evidence type="ECO:0000313" key="1">
    <source>
        <dbReference type="EMBL" id="KKQ27206.1"/>
    </source>
</evidence>
<dbReference type="SUPFAM" id="SSF53335">
    <property type="entry name" value="S-adenosyl-L-methionine-dependent methyltransferases"/>
    <property type="match status" value="1"/>
</dbReference>
<dbReference type="STRING" id="1619046.US42_C0013G0015"/>
<dbReference type="Pfam" id="PF13578">
    <property type="entry name" value="Methyltransf_24"/>
    <property type="match status" value="1"/>
</dbReference>
<proteinExistence type="predicted"/>
<keyword evidence="1" id="KW-0808">Transferase</keyword>
<name>A0A0G0JGG0_9BACT</name>
<comment type="caution">
    <text evidence="1">The sequence shown here is derived from an EMBL/GenBank/DDBJ whole genome shotgun (WGS) entry which is preliminary data.</text>
</comment>
<evidence type="ECO:0000313" key="2">
    <source>
        <dbReference type="Proteomes" id="UP000034849"/>
    </source>
</evidence>
<sequence>MNNFFLILLKNPARLLQALKKRLGLLHNYPFKACITPAEITCLQKYAKSAKEGIVEIGVLDGGTTREMALVANVPIYGLDPLVPDSMDNSLQGQIENIKNNLKFYQKFTFIKDYSYNLAPSWNKKIDFIFIDGDHRYEAVKKDYEDWLPLLSTNGIMAFHDSANNGYEGPTKLVEELMSDRRVKYLETSDSISVFRKV</sequence>
<protein>
    <submittedName>
        <fullName evidence="1">Group 1 glycosyl transferase</fullName>
    </submittedName>
</protein>
<dbReference type="Proteomes" id="UP000034849">
    <property type="component" value="Unassembled WGS sequence"/>
</dbReference>
<dbReference type="InterPro" id="IPR029063">
    <property type="entry name" value="SAM-dependent_MTases_sf"/>
</dbReference>
<reference evidence="1 2" key="1">
    <citation type="journal article" date="2015" name="Nature">
        <title>rRNA introns, odd ribosomes, and small enigmatic genomes across a large radiation of phyla.</title>
        <authorList>
            <person name="Brown C.T."/>
            <person name="Hug L.A."/>
            <person name="Thomas B.C."/>
            <person name="Sharon I."/>
            <person name="Castelle C.J."/>
            <person name="Singh A."/>
            <person name="Wilkins M.J."/>
            <person name="Williams K.H."/>
            <person name="Banfield J.F."/>
        </authorList>
    </citation>
    <scope>NUCLEOTIDE SEQUENCE [LARGE SCALE GENOMIC DNA]</scope>
</reference>
<dbReference type="GO" id="GO:0016740">
    <property type="term" value="F:transferase activity"/>
    <property type="evidence" value="ECO:0007669"/>
    <property type="project" value="UniProtKB-KW"/>
</dbReference>